<gene>
    <name evidence="2" type="ORF">TrLO_g6230</name>
</gene>
<dbReference type="Proteomes" id="UP001165122">
    <property type="component" value="Unassembled WGS sequence"/>
</dbReference>
<feature type="region of interest" description="Disordered" evidence="1">
    <location>
        <begin position="181"/>
        <end position="209"/>
    </location>
</feature>
<evidence type="ECO:0000256" key="1">
    <source>
        <dbReference type="SAM" id="MobiDB-lite"/>
    </source>
</evidence>
<evidence type="ECO:0000313" key="2">
    <source>
        <dbReference type="EMBL" id="GMI16842.1"/>
    </source>
</evidence>
<feature type="compositionally biased region" description="Low complexity" evidence="1">
    <location>
        <begin position="23"/>
        <end position="38"/>
    </location>
</feature>
<feature type="compositionally biased region" description="Polar residues" evidence="1">
    <location>
        <begin position="12"/>
        <end position="22"/>
    </location>
</feature>
<protein>
    <submittedName>
        <fullName evidence="2">Uncharacterized protein</fullName>
    </submittedName>
</protein>
<feature type="compositionally biased region" description="Polar residues" evidence="1">
    <location>
        <begin position="87"/>
        <end position="109"/>
    </location>
</feature>
<comment type="caution">
    <text evidence="2">The sequence shown here is derived from an EMBL/GenBank/DDBJ whole genome shotgun (WGS) entry which is preliminary data.</text>
</comment>
<dbReference type="EMBL" id="BRXW01000267">
    <property type="protein sequence ID" value="GMI16842.1"/>
    <property type="molecule type" value="Genomic_DNA"/>
</dbReference>
<name>A0A9W7FR72_9STRA</name>
<feature type="region of interest" description="Disordered" evidence="1">
    <location>
        <begin position="1"/>
        <end position="127"/>
    </location>
</feature>
<dbReference type="AlphaFoldDB" id="A0A9W7FR72"/>
<proteinExistence type="predicted"/>
<reference evidence="3" key="1">
    <citation type="journal article" date="2023" name="Commun. Biol.">
        <title>Genome analysis of Parmales, the sister group of diatoms, reveals the evolutionary specialization of diatoms from phago-mixotrophs to photoautotrophs.</title>
        <authorList>
            <person name="Ban H."/>
            <person name="Sato S."/>
            <person name="Yoshikawa S."/>
            <person name="Yamada K."/>
            <person name="Nakamura Y."/>
            <person name="Ichinomiya M."/>
            <person name="Sato N."/>
            <person name="Blanc-Mathieu R."/>
            <person name="Endo H."/>
            <person name="Kuwata A."/>
            <person name="Ogata H."/>
        </authorList>
    </citation>
    <scope>NUCLEOTIDE SEQUENCE [LARGE SCALE GENOMIC DNA]</scope>
    <source>
        <strain evidence="3">NIES 3700</strain>
    </source>
</reference>
<dbReference type="OrthoDB" id="10560845at2759"/>
<sequence>MSGLFSFLPASKSGNSDSADPNSFSSTSAAAAPSTAKPKLLKPAKPRFKPRTAVAKKSIATSITQKTAAVAVKRRRSESLEVVDIHASTSSTSRAANFTTPLTDNNQNPDSDSDSSSEMYDPSKPTDYKELLEADAILARQKEEAVLLEASSRLRSEVEDRKVEQRQMMVKEGKFEELREIETGRGRGRGRGRKVNNLPAWLSEGGTKK</sequence>
<feature type="compositionally biased region" description="Basic residues" evidence="1">
    <location>
        <begin position="39"/>
        <end position="50"/>
    </location>
</feature>
<keyword evidence="3" id="KW-1185">Reference proteome</keyword>
<evidence type="ECO:0000313" key="3">
    <source>
        <dbReference type="Proteomes" id="UP001165122"/>
    </source>
</evidence>
<accession>A0A9W7FR72</accession>
<organism evidence="2 3">
    <name type="scientific">Triparma laevis f. longispina</name>
    <dbReference type="NCBI Taxonomy" id="1714387"/>
    <lineage>
        <taxon>Eukaryota</taxon>
        <taxon>Sar</taxon>
        <taxon>Stramenopiles</taxon>
        <taxon>Ochrophyta</taxon>
        <taxon>Bolidophyceae</taxon>
        <taxon>Parmales</taxon>
        <taxon>Triparmaceae</taxon>
        <taxon>Triparma</taxon>
    </lineage>
</organism>